<keyword evidence="3" id="KW-1185">Reference proteome</keyword>
<feature type="signal peptide" evidence="1">
    <location>
        <begin position="1"/>
        <end position="26"/>
    </location>
</feature>
<comment type="caution">
    <text evidence="2">The sequence shown here is derived from an EMBL/GenBank/DDBJ whole genome shotgun (WGS) entry which is preliminary data.</text>
</comment>
<accession>A0A848G914</accession>
<name>A0A848G914_9RHOO</name>
<reference evidence="2 3" key="1">
    <citation type="submission" date="2020-04" db="EMBL/GenBank/DDBJ databases">
        <title>Zoogloea sp. G-4-1-14 isolated from soil.</title>
        <authorList>
            <person name="Dahal R.H."/>
        </authorList>
    </citation>
    <scope>NUCLEOTIDE SEQUENCE [LARGE SCALE GENOMIC DNA]</scope>
    <source>
        <strain evidence="2 3">G-4-1-14</strain>
    </source>
</reference>
<dbReference type="Proteomes" id="UP000580043">
    <property type="component" value="Unassembled WGS sequence"/>
</dbReference>
<dbReference type="RefSeq" id="WP_169147299.1">
    <property type="nucleotide sequence ID" value="NZ_JABBGA010000018.1"/>
</dbReference>
<dbReference type="AlphaFoldDB" id="A0A848G914"/>
<dbReference type="InterPro" id="IPR025737">
    <property type="entry name" value="FApF"/>
</dbReference>
<protein>
    <submittedName>
        <fullName evidence="2">Phenol degradation protein meta</fullName>
    </submittedName>
</protein>
<dbReference type="EMBL" id="JABBGA010000018">
    <property type="protein sequence ID" value="NML27764.1"/>
    <property type="molecule type" value="Genomic_DNA"/>
</dbReference>
<evidence type="ECO:0000256" key="1">
    <source>
        <dbReference type="SAM" id="SignalP"/>
    </source>
</evidence>
<sequence>MSKNFPALRALALGVCASLASTAASAYELPSINLGLTTFVDGAPPPAGPGFYLMSYLQPYSADHFKDSKGKDLPFPKSDVRVVPLINQFVYQSNYSVAGAQLGGMLLLPAVLSASLDDGVHGAILGKTGTGMGDPVLGAFLQWNPIMGERGPLFSHRVELDVTLPVGEYDRTLGLNPGAHHTSVEAYWSGTWWASPRWTVSSRVFYLWNGKNSDPLATRFAQYGITEAHNFQPGQAMHANFAADYTLTPQWRVGLAGYWLQQLTETKVNGESLSGSKERVVAFGPGVMYSFSAKDHLVFNHYTETAARNRPEGQRMTLRYIHAFN</sequence>
<evidence type="ECO:0000313" key="2">
    <source>
        <dbReference type="EMBL" id="NML27764.1"/>
    </source>
</evidence>
<gene>
    <name evidence="2" type="ORF">HHL15_18575</name>
</gene>
<feature type="chain" id="PRO_5032772324" evidence="1">
    <location>
        <begin position="27"/>
        <end position="325"/>
    </location>
</feature>
<proteinExistence type="predicted"/>
<dbReference type="Pfam" id="PF13557">
    <property type="entry name" value="Phenol_MetA_deg"/>
    <property type="match status" value="1"/>
</dbReference>
<keyword evidence="1" id="KW-0732">Signal</keyword>
<evidence type="ECO:0000313" key="3">
    <source>
        <dbReference type="Proteomes" id="UP000580043"/>
    </source>
</evidence>
<organism evidence="2 3">
    <name type="scientific">Zoogloea dura</name>
    <dbReference type="NCBI Taxonomy" id="2728840"/>
    <lineage>
        <taxon>Bacteria</taxon>
        <taxon>Pseudomonadati</taxon>
        <taxon>Pseudomonadota</taxon>
        <taxon>Betaproteobacteria</taxon>
        <taxon>Rhodocyclales</taxon>
        <taxon>Zoogloeaceae</taxon>
        <taxon>Zoogloea</taxon>
    </lineage>
</organism>